<feature type="compositionally biased region" description="Basic and acidic residues" evidence="1">
    <location>
        <begin position="722"/>
        <end position="740"/>
    </location>
</feature>
<dbReference type="SUPFAM" id="SSF48452">
    <property type="entry name" value="TPR-like"/>
    <property type="match status" value="2"/>
</dbReference>
<feature type="region of interest" description="Disordered" evidence="1">
    <location>
        <begin position="1"/>
        <end position="35"/>
    </location>
</feature>
<gene>
    <name evidence="2" type="ORF">KDL01_35095</name>
</gene>
<dbReference type="InterPro" id="IPR019734">
    <property type="entry name" value="TPR_rpt"/>
</dbReference>
<dbReference type="Gene3D" id="3.40.50.300">
    <property type="entry name" value="P-loop containing nucleotide triphosphate hydrolases"/>
    <property type="match status" value="1"/>
</dbReference>
<evidence type="ECO:0000256" key="1">
    <source>
        <dbReference type="SAM" id="MobiDB-lite"/>
    </source>
</evidence>
<proteinExistence type="predicted"/>
<evidence type="ECO:0008006" key="4">
    <source>
        <dbReference type="Google" id="ProtNLM"/>
    </source>
</evidence>
<accession>A0A941EUU3</accession>
<evidence type="ECO:0000313" key="3">
    <source>
        <dbReference type="Proteomes" id="UP000675781"/>
    </source>
</evidence>
<protein>
    <recommendedName>
        <fullName evidence="4">Tetratricopeptide repeat protein</fullName>
    </recommendedName>
</protein>
<dbReference type="Gene3D" id="1.25.40.10">
    <property type="entry name" value="Tetratricopeptide repeat domain"/>
    <property type="match status" value="2"/>
</dbReference>
<dbReference type="AlphaFoldDB" id="A0A941EUU3"/>
<feature type="region of interest" description="Disordered" evidence="1">
    <location>
        <begin position="702"/>
        <end position="740"/>
    </location>
</feature>
<dbReference type="InterPro" id="IPR011990">
    <property type="entry name" value="TPR-like_helical_dom_sf"/>
</dbReference>
<dbReference type="Proteomes" id="UP000675781">
    <property type="component" value="Unassembled WGS sequence"/>
</dbReference>
<organism evidence="2 3">
    <name type="scientific">Actinospica durhamensis</name>
    <dbReference type="NCBI Taxonomy" id="1508375"/>
    <lineage>
        <taxon>Bacteria</taxon>
        <taxon>Bacillati</taxon>
        <taxon>Actinomycetota</taxon>
        <taxon>Actinomycetes</taxon>
        <taxon>Catenulisporales</taxon>
        <taxon>Actinospicaceae</taxon>
        <taxon>Actinospica</taxon>
    </lineage>
</organism>
<keyword evidence="3" id="KW-1185">Reference proteome</keyword>
<dbReference type="SMART" id="SM00028">
    <property type="entry name" value="TPR"/>
    <property type="match status" value="2"/>
</dbReference>
<reference evidence="2" key="1">
    <citation type="submission" date="2021-04" db="EMBL/GenBank/DDBJ databases">
        <title>Genome based classification of Actinospica acidithermotolerans sp. nov., an actinobacterium isolated from an Indonesian hot spring.</title>
        <authorList>
            <person name="Kusuma A.B."/>
            <person name="Putra K.E."/>
            <person name="Nafisah S."/>
            <person name="Loh J."/>
            <person name="Nouioui I."/>
            <person name="Goodfellow M."/>
        </authorList>
    </citation>
    <scope>NUCLEOTIDE SEQUENCE</scope>
    <source>
        <strain evidence="2">CSCA 57</strain>
    </source>
</reference>
<evidence type="ECO:0000313" key="2">
    <source>
        <dbReference type="EMBL" id="MBR7838547.1"/>
    </source>
</evidence>
<comment type="caution">
    <text evidence="2">The sequence shown here is derived from an EMBL/GenBank/DDBJ whole genome shotgun (WGS) entry which is preliminary data.</text>
</comment>
<dbReference type="EMBL" id="JAGSOG010000301">
    <property type="protein sequence ID" value="MBR7838547.1"/>
    <property type="molecule type" value="Genomic_DNA"/>
</dbReference>
<dbReference type="RefSeq" id="WP_212533003.1">
    <property type="nucleotide sequence ID" value="NZ_JAGSOG010000301.1"/>
</dbReference>
<sequence length="740" mass="80342">MAQAGEDVGRGAGWGGLPLSGRPPQHTRNRTGREEASRWLDRLLLPADACAAPESAASERATVCVLTGPPGPAAPALVLHWAEQARGRFCDGHLYADLRGSGPDGPGRPADVLDGFLRALGVAESGLPGDPAGKELLYRSLLDDRSMLIVLADAASDAQVRPLLPPAGDCAVVVTGRVGLAIKGAYHLAMDATDATDSTAEATQDPSAGRASAGDAFAHAYQALPLLGRRFLRLLSLHPGPEMSLAAAAALTGQGSAQARPLMDALVEAGLVEALAANPQRFRLHELYHAFARDRAGFEENAEDIRLARRRVLQWYLHGSYLAARYLELDCYRALELSFITARHEPPAVPDRRAAQEWFDREWMNLLCAVGSASEHGFPDVLWQLSATLRFTYLRQDRAEATLAVQRIALASARHQRNRHAEAVALDSLTLALVHAGAVHEAEEHNLLSIALWHLQGERAREAVARLIQVRILMGRRDWPHAVPLGWTVVDTAEQLGDRRLEAAALGLLAECYAETRRFEEAQLLLHEVVALHRADPWASGLSDALWNTSRVLRAVGRPAAALGPARDALVQAEATADGSRQARGLLELALVWQANGHDEKALATFQRATARARLCADRAGQARALGAVAGYHRGHGDLSAAHAFAERAVALSREVGDRWWLAVSLEQSAQTLDLLDQSAAATRHRQEAYTLFEEFDEPRAHEARRGLSAAVHPDPWPTLEQKQRDERNDRKRTVRDGGA</sequence>
<name>A0A941EUU3_9ACTN</name>
<dbReference type="InterPro" id="IPR027417">
    <property type="entry name" value="P-loop_NTPase"/>
</dbReference>